<sequence>MMDLITVIHLKPSRSYNAPFPLSTLEVECYSFAIISAQLVTKSSVWDHSNRKEDVEEILYLVKRGGAPPCRPSLPPSGEIEANSSMLADELLKTQMPFEETWTPKRIVSNEANMLGGW</sequence>
<dbReference type="Proteomes" id="UP001196413">
    <property type="component" value="Unassembled WGS sequence"/>
</dbReference>
<name>A0AAD5QKR8_PARTN</name>
<evidence type="ECO:0000313" key="1">
    <source>
        <dbReference type="EMBL" id="KAJ1352390.1"/>
    </source>
</evidence>
<dbReference type="AlphaFoldDB" id="A0AAD5QKR8"/>
<organism evidence="1 2">
    <name type="scientific">Parelaphostrongylus tenuis</name>
    <name type="common">Meningeal worm</name>
    <dbReference type="NCBI Taxonomy" id="148309"/>
    <lineage>
        <taxon>Eukaryota</taxon>
        <taxon>Metazoa</taxon>
        <taxon>Ecdysozoa</taxon>
        <taxon>Nematoda</taxon>
        <taxon>Chromadorea</taxon>
        <taxon>Rhabditida</taxon>
        <taxon>Rhabditina</taxon>
        <taxon>Rhabditomorpha</taxon>
        <taxon>Strongyloidea</taxon>
        <taxon>Metastrongylidae</taxon>
        <taxon>Parelaphostrongylus</taxon>
    </lineage>
</organism>
<dbReference type="EMBL" id="JAHQIW010001372">
    <property type="protein sequence ID" value="KAJ1352390.1"/>
    <property type="molecule type" value="Genomic_DNA"/>
</dbReference>
<reference evidence="1" key="1">
    <citation type="submission" date="2021-06" db="EMBL/GenBank/DDBJ databases">
        <title>Parelaphostrongylus tenuis whole genome reference sequence.</title>
        <authorList>
            <person name="Garwood T.J."/>
            <person name="Larsen P.A."/>
            <person name="Fountain-Jones N.M."/>
            <person name="Garbe J.R."/>
            <person name="Macchietto M.G."/>
            <person name="Kania S.A."/>
            <person name="Gerhold R.W."/>
            <person name="Richards J.E."/>
            <person name="Wolf T.M."/>
        </authorList>
    </citation>
    <scope>NUCLEOTIDE SEQUENCE</scope>
    <source>
        <strain evidence="1">MNPRO001-30</strain>
        <tissue evidence="1">Meninges</tissue>
    </source>
</reference>
<gene>
    <name evidence="1" type="ORF">KIN20_008716</name>
</gene>
<protein>
    <submittedName>
        <fullName evidence="1">Uncharacterized protein</fullName>
    </submittedName>
</protein>
<proteinExistence type="predicted"/>
<accession>A0AAD5QKR8</accession>
<evidence type="ECO:0000313" key="2">
    <source>
        <dbReference type="Proteomes" id="UP001196413"/>
    </source>
</evidence>
<keyword evidence="2" id="KW-1185">Reference proteome</keyword>
<comment type="caution">
    <text evidence="1">The sequence shown here is derived from an EMBL/GenBank/DDBJ whole genome shotgun (WGS) entry which is preliminary data.</text>
</comment>